<reference evidence="2 3" key="1">
    <citation type="submission" date="2017-10" db="EMBL/GenBank/DDBJ databases">
        <authorList>
            <person name="Banno H."/>
            <person name="Chua N.-H."/>
        </authorList>
    </citation>
    <scope>NUCLEOTIDE SEQUENCE [LARGE SCALE GENOMIC DNA]</scope>
    <source>
        <strain evidence="2">Vibrio tapetis CECT4600</strain>
    </source>
</reference>
<feature type="transmembrane region" description="Helical" evidence="1">
    <location>
        <begin position="12"/>
        <end position="41"/>
    </location>
</feature>
<gene>
    <name evidence="2" type="ORF">VTAP4600_B0368</name>
</gene>
<organism evidence="2 3">
    <name type="scientific">Vibrio tapetis subsp. tapetis</name>
    <dbReference type="NCBI Taxonomy" id="1671868"/>
    <lineage>
        <taxon>Bacteria</taxon>
        <taxon>Pseudomonadati</taxon>
        <taxon>Pseudomonadota</taxon>
        <taxon>Gammaproteobacteria</taxon>
        <taxon>Vibrionales</taxon>
        <taxon>Vibrionaceae</taxon>
        <taxon>Vibrio</taxon>
    </lineage>
</organism>
<dbReference type="EMBL" id="LT960612">
    <property type="protein sequence ID" value="SON51979.1"/>
    <property type="molecule type" value="Genomic_DNA"/>
</dbReference>
<dbReference type="KEGG" id="vta:B0368"/>
<dbReference type="OrthoDB" id="6401816at2"/>
<dbReference type="PROSITE" id="PS51257">
    <property type="entry name" value="PROKAR_LIPOPROTEIN"/>
    <property type="match status" value="1"/>
</dbReference>
<dbReference type="RefSeq" id="WP_102524335.1">
    <property type="nucleotide sequence ID" value="NZ_LT960612.1"/>
</dbReference>
<accession>A0A2N8ZJ97</accession>
<protein>
    <submittedName>
        <fullName evidence="2">Uncharacterized protein</fullName>
    </submittedName>
</protein>
<evidence type="ECO:0000313" key="2">
    <source>
        <dbReference type="EMBL" id="SON51979.1"/>
    </source>
</evidence>
<name>A0A2N8ZJ97_9VIBR</name>
<sequence>MKNDFFESHELTPWIFVIGISVIMTLIIGGGAACFLLLLTVHQVLGYFTIGEYLAAGYVLGIVMTISTSITNILIFRGKPKATIINKIYLYFQLAGYFIVLLIFEDDYKWFFMSCSIFSILAGWLISTPRYHSFVAFYEALHKDPVGFRQKLLDRALS</sequence>
<feature type="transmembrane region" description="Helical" evidence="1">
    <location>
        <begin position="88"/>
        <end position="104"/>
    </location>
</feature>
<dbReference type="AlphaFoldDB" id="A0A2N8ZJ97"/>
<dbReference type="Proteomes" id="UP000235828">
    <property type="component" value="Chromosome B"/>
</dbReference>
<keyword evidence="1" id="KW-1133">Transmembrane helix</keyword>
<proteinExistence type="predicted"/>
<keyword evidence="1" id="KW-0812">Transmembrane</keyword>
<evidence type="ECO:0000256" key="1">
    <source>
        <dbReference type="SAM" id="Phobius"/>
    </source>
</evidence>
<keyword evidence="1" id="KW-0472">Membrane</keyword>
<keyword evidence="3" id="KW-1185">Reference proteome</keyword>
<feature type="transmembrane region" description="Helical" evidence="1">
    <location>
        <begin position="53"/>
        <end position="76"/>
    </location>
</feature>
<feature type="transmembrane region" description="Helical" evidence="1">
    <location>
        <begin position="110"/>
        <end position="127"/>
    </location>
</feature>
<evidence type="ECO:0000313" key="3">
    <source>
        <dbReference type="Proteomes" id="UP000235828"/>
    </source>
</evidence>